<proteinExistence type="predicted"/>
<evidence type="ECO:0000313" key="2">
    <source>
        <dbReference type="EMBL" id="MBE1162505.1"/>
    </source>
</evidence>
<dbReference type="Proteomes" id="UP000651010">
    <property type="component" value="Unassembled WGS sequence"/>
</dbReference>
<sequence length="243" mass="26216">MKTAADPMQERSNRSSADGVSQAKAGQESRLPFPDNRDQAAVQLKMQALANQSAQAERLTQLQAKADSYGSSHLDNGAVIQALTIGYTANDLGHPIAPVPFAHEVIQHIVYQRASIPAAVKAAVDHFGDGPAAGTYKHFVGHMVIANNLINRCLNQSRTNIVADLSNILTNINVNIAGLQPLNNVVAFNTWLDEAFVAICDWPENIFRGPSDDGEPDSPTHPSADLIDRLFVAHNTLLTEHLA</sequence>
<gene>
    <name evidence="2" type="ORF">IGX34_19130</name>
</gene>
<keyword evidence="3" id="KW-1185">Reference proteome</keyword>
<comment type="caution">
    <text evidence="2">The sequence shown here is derived from an EMBL/GenBank/DDBJ whole genome shotgun (WGS) entry which is preliminary data.</text>
</comment>
<feature type="region of interest" description="Disordered" evidence="1">
    <location>
        <begin position="1"/>
        <end position="35"/>
    </location>
</feature>
<name>A0ABR9GEM6_9GAMM</name>
<evidence type="ECO:0000256" key="1">
    <source>
        <dbReference type="SAM" id="MobiDB-lite"/>
    </source>
</evidence>
<protein>
    <submittedName>
        <fullName evidence="2">Uncharacterized protein</fullName>
    </submittedName>
</protein>
<reference evidence="2 3" key="1">
    <citation type="submission" date="2020-09" db="EMBL/GenBank/DDBJ databases">
        <title>Dyella sp. 7MK23 isolated from forest soil.</title>
        <authorList>
            <person name="Fu J."/>
        </authorList>
    </citation>
    <scope>NUCLEOTIDE SEQUENCE [LARGE SCALE GENOMIC DNA]</scope>
    <source>
        <strain evidence="2 3">7MK23</strain>
    </source>
</reference>
<dbReference type="EMBL" id="JACZZA010000014">
    <property type="protein sequence ID" value="MBE1162505.1"/>
    <property type="molecule type" value="Genomic_DNA"/>
</dbReference>
<accession>A0ABR9GEM6</accession>
<organism evidence="2 3">
    <name type="scientific">Dyella acidiphila</name>
    <dbReference type="NCBI Taxonomy" id="2775866"/>
    <lineage>
        <taxon>Bacteria</taxon>
        <taxon>Pseudomonadati</taxon>
        <taxon>Pseudomonadota</taxon>
        <taxon>Gammaproteobacteria</taxon>
        <taxon>Lysobacterales</taxon>
        <taxon>Rhodanobacteraceae</taxon>
        <taxon>Dyella</taxon>
    </lineage>
</organism>
<dbReference type="RefSeq" id="WP_192557348.1">
    <property type="nucleotide sequence ID" value="NZ_JACZZA010000014.1"/>
</dbReference>
<evidence type="ECO:0000313" key="3">
    <source>
        <dbReference type="Proteomes" id="UP000651010"/>
    </source>
</evidence>